<accession>A0A2S9JF85</accession>
<organism evidence="2 3">
    <name type="scientific">Phyllobacterium myrsinacearum</name>
    <dbReference type="NCBI Taxonomy" id="28101"/>
    <lineage>
        <taxon>Bacteria</taxon>
        <taxon>Pseudomonadati</taxon>
        <taxon>Pseudomonadota</taxon>
        <taxon>Alphaproteobacteria</taxon>
        <taxon>Hyphomicrobiales</taxon>
        <taxon>Phyllobacteriaceae</taxon>
        <taxon>Phyllobacterium</taxon>
    </lineage>
</organism>
<evidence type="ECO:0000256" key="1">
    <source>
        <dbReference type="SAM" id="MobiDB-lite"/>
    </source>
</evidence>
<protein>
    <submittedName>
        <fullName evidence="2">Uncharacterized protein</fullName>
    </submittedName>
</protein>
<dbReference type="RefSeq" id="WP_105735141.1">
    <property type="nucleotide sequence ID" value="NZ_SHLH01000005.1"/>
</dbReference>
<reference evidence="2 3" key="1">
    <citation type="submission" date="2018-02" db="EMBL/GenBank/DDBJ databases">
        <title>The draft genome of Phyllobacterium myrsinacearum DSM5892.</title>
        <authorList>
            <person name="Li L."/>
            <person name="Liu L."/>
            <person name="Zhang X."/>
            <person name="Wang T."/>
        </authorList>
    </citation>
    <scope>NUCLEOTIDE SEQUENCE [LARGE SCALE GENOMIC DNA]</scope>
    <source>
        <strain evidence="2 3">DSM 5892</strain>
    </source>
</reference>
<sequence>MVMTAFLLPFQPGATPHGSWGGSPKRQSRRPEPRRSRIRDQFLRWLCWLLAVTGQGLFRLATRLHRWRVLNRRQSWRLIQWSSSLNQSAIRIMRRARW</sequence>
<comment type="caution">
    <text evidence="2">The sequence shown here is derived from an EMBL/GenBank/DDBJ whole genome shotgun (WGS) entry which is preliminary data.</text>
</comment>
<dbReference type="EMBL" id="PVBT01000005">
    <property type="protein sequence ID" value="PRD51584.1"/>
    <property type="molecule type" value="Genomic_DNA"/>
</dbReference>
<dbReference type="Proteomes" id="UP000238563">
    <property type="component" value="Unassembled WGS sequence"/>
</dbReference>
<keyword evidence="3" id="KW-1185">Reference proteome</keyword>
<proteinExistence type="predicted"/>
<gene>
    <name evidence="2" type="ORF">C5750_17140</name>
</gene>
<evidence type="ECO:0000313" key="2">
    <source>
        <dbReference type="EMBL" id="PRD51584.1"/>
    </source>
</evidence>
<name>A0A2S9JF85_9HYPH</name>
<feature type="region of interest" description="Disordered" evidence="1">
    <location>
        <begin position="1"/>
        <end position="35"/>
    </location>
</feature>
<dbReference type="AlphaFoldDB" id="A0A2S9JF85"/>
<evidence type="ECO:0000313" key="3">
    <source>
        <dbReference type="Proteomes" id="UP000238563"/>
    </source>
</evidence>